<comment type="caution">
    <text evidence="3">The sequence shown here is derived from an EMBL/GenBank/DDBJ whole genome shotgun (WGS) entry which is preliminary data.</text>
</comment>
<organism evidence="3 4">
    <name type="scientific">Cudoniella acicularis</name>
    <dbReference type="NCBI Taxonomy" id="354080"/>
    <lineage>
        <taxon>Eukaryota</taxon>
        <taxon>Fungi</taxon>
        <taxon>Dikarya</taxon>
        <taxon>Ascomycota</taxon>
        <taxon>Pezizomycotina</taxon>
        <taxon>Leotiomycetes</taxon>
        <taxon>Helotiales</taxon>
        <taxon>Tricladiaceae</taxon>
        <taxon>Cudoniella</taxon>
    </lineage>
</organism>
<feature type="compositionally biased region" description="Low complexity" evidence="1">
    <location>
        <begin position="353"/>
        <end position="362"/>
    </location>
</feature>
<dbReference type="Pfam" id="PF20150">
    <property type="entry name" value="2EXR"/>
    <property type="match status" value="1"/>
</dbReference>
<accession>A0A8H4R7L1</accession>
<name>A0A8H4R7L1_9HELO</name>
<protein>
    <recommendedName>
        <fullName evidence="2">2EXR domain-containing protein</fullName>
    </recommendedName>
</protein>
<evidence type="ECO:0000313" key="3">
    <source>
        <dbReference type="EMBL" id="KAF4624890.1"/>
    </source>
</evidence>
<dbReference type="EMBL" id="JAAMPI010001525">
    <property type="protein sequence ID" value="KAF4624890.1"/>
    <property type="molecule type" value="Genomic_DNA"/>
</dbReference>
<sequence>MAKQRTSAASAEPLFPKFNQFPEEITADDKDPIGMEMELKEAGDDLENGKAETDGEGTNFKDDDETSSKGDGSTGSETPRSVSTTLSELNAIMDAEEEEKYNNILMGYHSTCPPPQILFACRESHGVASKFYKQAFGSFGSVPQTYFNFDLDILYISVEKFNKIQTNLRQWDLTLELIQGDLEQLGNLEDFQKVRNLAILPSKEEFDLGFEDSLGYLLGNHFPITKQLTIIVEDHDPERENTDILFIDPVDVDVTLSAYELFEPKDWQPDEEVPMEESLSYREVDENTLTDFYEGRSENPPTIEYKMLITRDVQNDLDSAREECEERLAAVVKNYEELAGFPNFGYEPDYPDPDSLVPLDSDGGISPEYSDYEGCDGGHMYMSD</sequence>
<proteinExistence type="predicted"/>
<dbReference type="InterPro" id="IPR045518">
    <property type="entry name" value="2EXR"/>
</dbReference>
<dbReference type="AlphaFoldDB" id="A0A8H4R7L1"/>
<evidence type="ECO:0000259" key="2">
    <source>
        <dbReference type="Pfam" id="PF20150"/>
    </source>
</evidence>
<dbReference type="PANTHER" id="PTHR35910:SF6">
    <property type="entry name" value="2EXR DOMAIN-CONTAINING PROTEIN"/>
    <property type="match status" value="1"/>
</dbReference>
<reference evidence="3 4" key="1">
    <citation type="submission" date="2020-03" db="EMBL/GenBank/DDBJ databases">
        <title>Draft Genome Sequence of Cudoniella acicularis.</title>
        <authorList>
            <person name="Buettner E."/>
            <person name="Kellner H."/>
        </authorList>
    </citation>
    <scope>NUCLEOTIDE SEQUENCE [LARGE SCALE GENOMIC DNA]</scope>
    <source>
        <strain evidence="3 4">DSM 108380</strain>
    </source>
</reference>
<keyword evidence="4" id="KW-1185">Reference proteome</keyword>
<feature type="compositionally biased region" description="Polar residues" evidence="1">
    <location>
        <begin position="69"/>
        <end position="85"/>
    </location>
</feature>
<evidence type="ECO:0000313" key="4">
    <source>
        <dbReference type="Proteomes" id="UP000566819"/>
    </source>
</evidence>
<feature type="domain" description="2EXR" evidence="2">
    <location>
        <begin position="103"/>
        <end position="154"/>
    </location>
</feature>
<feature type="compositionally biased region" description="Basic and acidic residues" evidence="1">
    <location>
        <begin position="27"/>
        <end position="53"/>
    </location>
</feature>
<feature type="region of interest" description="Disordered" evidence="1">
    <location>
        <begin position="345"/>
        <end position="384"/>
    </location>
</feature>
<dbReference type="OrthoDB" id="3557569at2759"/>
<dbReference type="Proteomes" id="UP000566819">
    <property type="component" value="Unassembled WGS sequence"/>
</dbReference>
<evidence type="ECO:0000256" key="1">
    <source>
        <dbReference type="SAM" id="MobiDB-lite"/>
    </source>
</evidence>
<dbReference type="PANTHER" id="PTHR35910">
    <property type="entry name" value="2EXR DOMAIN-CONTAINING PROTEIN"/>
    <property type="match status" value="1"/>
</dbReference>
<feature type="region of interest" description="Disordered" evidence="1">
    <location>
        <begin position="1"/>
        <end position="85"/>
    </location>
</feature>
<gene>
    <name evidence="3" type="ORF">G7Y89_g13278</name>
</gene>